<dbReference type="AlphaFoldDB" id="A0A4R6Z4C1"/>
<dbReference type="EMBL" id="SNZH01000003">
    <property type="protein sequence ID" value="TDR46527.1"/>
    <property type="molecule type" value="Genomic_DNA"/>
</dbReference>
<evidence type="ECO:0000313" key="2">
    <source>
        <dbReference type="Proteomes" id="UP000295293"/>
    </source>
</evidence>
<reference evidence="1 2" key="1">
    <citation type="submission" date="2019-03" db="EMBL/GenBank/DDBJ databases">
        <title>Genomic Encyclopedia of Type Strains, Phase IV (KMG-IV): sequencing the most valuable type-strain genomes for metagenomic binning, comparative biology and taxonomic classification.</title>
        <authorList>
            <person name="Goeker M."/>
        </authorList>
    </citation>
    <scope>NUCLEOTIDE SEQUENCE [LARGE SCALE GENOMIC DNA]</scope>
    <source>
        <strain evidence="1 2">DSM 21667</strain>
    </source>
</reference>
<gene>
    <name evidence="1" type="ORF">DFR29_10358</name>
</gene>
<name>A0A4R6Z4C1_9GAMM</name>
<dbReference type="Proteomes" id="UP000295293">
    <property type="component" value="Unassembled WGS sequence"/>
</dbReference>
<sequence length="155" mass="16616">MTALAFSPRRLRQLDAMGVVTYRLRQRGAAVTDAGAVETAAAVAAVPNHLRVAVISDQPRGEATRTIAAALGIAESALLWHMPRDGRLAELELDAAAFLVLGNHLARVLGAELPTAAQQAASIVVTSAPAQWRGDGMAKRLLWQALRPLRRQLRE</sequence>
<organism evidence="1 2">
    <name type="scientific">Tahibacter aquaticus</name>
    <dbReference type="NCBI Taxonomy" id="520092"/>
    <lineage>
        <taxon>Bacteria</taxon>
        <taxon>Pseudomonadati</taxon>
        <taxon>Pseudomonadota</taxon>
        <taxon>Gammaproteobacteria</taxon>
        <taxon>Lysobacterales</taxon>
        <taxon>Rhodanobacteraceae</taxon>
        <taxon>Tahibacter</taxon>
    </lineage>
</organism>
<evidence type="ECO:0000313" key="1">
    <source>
        <dbReference type="EMBL" id="TDR46527.1"/>
    </source>
</evidence>
<proteinExistence type="predicted"/>
<keyword evidence="2" id="KW-1185">Reference proteome</keyword>
<protein>
    <submittedName>
        <fullName evidence="1">Uncharacterized protein</fullName>
    </submittedName>
</protein>
<comment type="caution">
    <text evidence="1">The sequence shown here is derived from an EMBL/GenBank/DDBJ whole genome shotgun (WGS) entry which is preliminary data.</text>
</comment>
<dbReference type="RefSeq" id="WP_133817667.1">
    <property type="nucleotide sequence ID" value="NZ_SNZH01000003.1"/>
</dbReference>
<accession>A0A4R6Z4C1</accession>
<dbReference type="OrthoDB" id="5955197at2"/>